<dbReference type="SUPFAM" id="SSF103473">
    <property type="entry name" value="MFS general substrate transporter"/>
    <property type="match status" value="1"/>
</dbReference>
<keyword evidence="7" id="KW-0732">Signal</keyword>
<evidence type="ECO:0000256" key="3">
    <source>
        <dbReference type="ARBA" id="ARBA00022692"/>
    </source>
</evidence>
<feature type="transmembrane region" description="Helical" evidence="6">
    <location>
        <begin position="209"/>
        <end position="227"/>
    </location>
</feature>
<dbReference type="PANTHER" id="PTHR23501:SF191">
    <property type="entry name" value="VACUOLAR BASIC AMINO ACID TRANSPORTER 4"/>
    <property type="match status" value="1"/>
</dbReference>
<organism evidence="9 10">
    <name type="scientific">Heterodermia speciosa</name>
    <dbReference type="NCBI Taxonomy" id="116794"/>
    <lineage>
        <taxon>Eukaryota</taxon>
        <taxon>Fungi</taxon>
        <taxon>Dikarya</taxon>
        <taxon>Ascomycota</taxon>
        <taxon>Pezizomycotina</taxon>
        <taxon>Lecanoromycetes</taxon>
        <taxon>OSLEUM clade</taxon>
        <taxon>Lecanoromycetidae</taxon>
        <taxon>Caliciales</taxon>
        <taxon>Physciaceae</taxon>
        <taxon>Heterodermia</taxon>
    </lineage>
</organism>
<dbReference type="GO" id="GO:0012505">
    <property type="term" value="C:endomembrane system"/>
    <property type="evidence" value="ECO:0007669"/>
    <property type="project" value="UniProtKB-SubCell"/>
</dbReference>
<gene>
    <name evidence="9" type="ORF">HETSPECPRED_002581</name>
</gene>
<dbReference type="PROSITE" id="PS50850">
    <property type="entry name" value="MFS"/>
    <property type="match status" value="1"/>
</dbReference>
<evidence type="ECO:0000313" key="9">
    <source>
        <dbReference type="EMBL" id="CAF9915780.1"/>
    </source>
</evidence>
<feature type="transmembrane region" description="Helical" evidence="6">
    <location>
        <begin position="379"/>
        <end position="400"/>
    </location>
</feature>
<dbReference type="InterPro" id="IPR036259">
    <property type="entry name" value="MFS_trans_sf"/>
</dbReference>
<comment type="subcellular location">
    <subcellularLocation>
        <location evidence="1">Endomembrane system</location>
        <topology evidence="1">Multi-pass membrane protein</topology>
    </subcellularLocation>
</comment>
<dbReference type="Proteomes" id="UP000664521">
    <property type="component" value="Unassembled WGS sequence"/>
</dbReference>
<reference evidence="9" key="1">
    <citation type="submission" date="2021-03" db="EMBL/GenBank/DDBJ databases">
        <authorList>
            <person name="Tagirdzhanova G."/>
        </authorList>
    </citation>
    <scope>NUCLEOTIDE SEQUENCE</scope>
</reference>
<keyword evidence="5 6" id="KW-0472">Membrane</keyword>
<feature type="transmembrane region" description="Helical" evidence="6">
    <location>
        <begin position="450"/>
        <end position="469"/>
    </location>
</feature>
<feature type="transmembrane region" description="Helical" evidence="6">
    <location>
        <begin position="342"/>
        <end position="367"/>
    </location>
</feature>
<dbReference type="InterPro" id="IPR011701">
    <property type="entry name" value="MFS"/>
</dbReference>
<proteinExistence type="predicted"/>
<protein>
    <recommendedName>
        <fullName evidence="8">Major facilitator superfamily (MFS) profile domain-containing protein</fullName>
    </recommendedName>
</protein>
<dbReference type="EMBL" id="CAJPDS010000016">
    <property type="protein sequence ID" value="CAF9915780.1"/>
    <property type="molecule type" value="Genomic_DNA"/>
</dbReference>
<keyword evidence="3 6" id="KW-0812">Transmembrane</keyword>
<evidence type="ECO:0000256" key="2">
    <source>
        <dbReference type="ARBA" id="ARBA00022448"/>
    </source>
</evidence>
<dbReference type="Gene3D" id="1.20.1250.20">
    <property type="entry name" value="MFS general substrate transporter like domains"/>
    <property type="match status" value="1"/>
</dbReference>
<keyword evidence="4 6" id="KW-1133">Transmembrane helix</keyword>
<comment type="caution">
    <text evidence="9">The sequence shown here is derived from an EMBL/GenBank/DDBJ whole genome shotgun (WGS) entry which is preliminary data.</text>
</comment>
<evidence type="ECO:0000256" key="1">
    <source>
        <dbReference type="ARBA" id="ARBA00004127"/>
    </source>
</evidence>
<keyword evidence="2" id="KW-0813">Transport</keyword>
<dbReference type="AlphaFoldDB" id="A0A8H3F231"/>
<evidence type="ECO:0000256" key="6">
    <source>
        <dbReference type="SAM" id="Phobius"/>
    </source>
</evidence>
<feature type="transmembrane region" description="Helical" evidence="6">
    <location>
        <begin position="282"/>
        <end position="301"/>
    </location>
</feature>
<name>A0A8H3F231_9LECA</name>
<feature type="transmembrane region" description="Helical" evidence="6">
    <location>
        <begin position="177"/>
        <end position="197"/>
    </location>
</feature>
<dbReference type="InterPro" id="IPR020846">
    <property type="entry name" value="MFS_dom"/>
</dbReference>
<evidence type="ECO:0000313" key="10">
    <source>
        <dbReference type="Proteomes" id="UP000664521"/>
    </source>
</evidence>
<dbReference type="GO" id="GO:0000329">
    <property type="term" value="C:fungal-type vacuole membrane"/>
    <property type="evidence" value="ECO:0007669"/>
    <property type="project" value="TreeGrafter"/>
</dbReference>
<dbReference type="PANTHER" id="PTHR23501">
    <property type="entry name" value="MAJOR FACILITATOR SUPERFAMILY"/>
    <property type="match status" value="1"/>
</dbReference>
<feature type="domain" description="Major facilitator superfamily (MFS) profile" evidence="8">
    <location>
        <begin position="1"/>
        <end position="474"/>
    </location>
</feature>
<feature type="transmembrane region" description="Helical" evidence="6">
    <location>
        <begin position="313"/>
        <end position="330"/>
    </location>
</feature>
<feature type="transmembrane region" description="Helical" evidence="6">
    <location>
        <begin position="73"/>
        <end position="94"/>
    </location>
</feature>
<evidence type="ECO:0000256" key="7">
    <source>
        <dbReference type="SAM" id="SignalP"/>
    </source>
</evidence>
<dbReference type="GO" id="GO:0015174">
    <property type="term" value="F:basic amino acid transmembrane transporter activity"/>
    <property type="evidence" value="ECO:0007669"/>
    <property type="project" value="TreeGrafter"/>
</dbReference>
<evidence type="ECO:0000256" key="5">
    <source>
        <dbReference type="ARBA" id="ARBA00023136"/>
    </source>
</evidence>
<dbReference type="OrthoDB" id="3437016at2759"/>
<accession>A0A8H3F231</accession>
<feature type="signal peptide" evidence="7">
    <location>
        <begin position="1"/>
        <end position="32"/>
    </location>
</feature>
<evidence type="ECO:0000259" key="8">
    <source>
        <dbReference type="PROSITE" id="PS50850"/>
    </source>
</evidence>
<dbReference type="Pfam" id="PF07690">
    <property type="entry name" value="MFS_1"/>
    <property type="match status" value="1"/>
</dbReference>
<evidence type="ECO:0000256" key="4">
    <source>
        <dbReference type="ARBA" id="ARBA00022989"/>
    </source>
</evidence>
<feature type="transmembrane region" description="Helical" evidence="6">
    <location>
        <begin position="46"/>
        <end position="66"/>
    </location>
</feature>
<sequence>MATLAAPIATEFNSLSLLAWLATGFLVGQAATQPLSGKLTDIFSRQWGLVVSNCIFAMGNIICGLAQDNSTMIVGRVVAGVGGGCLNTIATIIASDLIPLRHRGLWQGIGNVFWGLGNGLGGLFGGYMNDVWNWRIAFLAQTPLTIASLVIIGCQFKTIGSSTPRIIDKSRSLLSRVDFLGSSLLISTLVLFLLGLTSGGNLVPWSHPLVWTSLPLSLVCFCTFIYVEQNVAREPILPLHFLRDRTILCACLTNWTFHMGLYIIIFYIPIYYRTLGVSTTRAGEALIPLGVFLPLGSLTAGITTSSTGRYKNVLTGALLLNLAGAVGSAMNTLTTPLWLPMVYIGLMAFAMGAMLVVTLVAFTSAVEIFEQALVTSLSYVFRATGSVMGTAIGSAVYQSVLGHDLWARLGNMDEAADIIGSVKDSLDAVEQLPDQLQMVVRTSYMQALKATFSTTVGFAVLAVVSGLLVKQLKLHSTLMRNEEDNVVKGPQRDTSED</sequence>
<feature type="transmembrane region" description="Helical" evidence="6">
    <location>
        <begin position="247"/>
        <end position="270"/>
    </location>
</feature>
<feature type="chain" id="PRO_5034096985" description="Major facilitator superfamily (MFS) profile domain-containing protein" evidence="7">
    <location>
        <begin position="33"/>
        <end position="497"/>
    </location>
</feature>
<keyword evidence="10" id="KW-1185">Reference proteome</keyword>
<feature type="transmembrane region" description="Helical" evidence="6">
    <location>
        <begin position="136"/>
        <end position="156"/>
    </location>
</feature>